<evidence type="ECO:0000256" key="4">
    <source>
        <dbReference type="SAM" id="Phobius"/>
    </source>
</evidence>
<proteinExistence type="predicted"/>
<evidence type="ECO:0000256" key="1">
    <source>
        <dbReference type="ARBA" id="ARBA00022443"/>
    </source>
</evidence>
<keyword evidence="7" id="KW-1185">Reference proteome</keyword>
<dbReference type="STRING" id="400727.A0A2T7NSP6"/>
<name>A0A2T7NSP6_POMCA</name>
<accession>A0A2T7NSP6</accession>
<feature type="compositionally biased region" description="Basic and acidic residues" evidence="3">
    <location>
        <begin position="241"/>
        <end position="267"/>
    </location>
</feature>
<feature type="compositionally biased region" description="Basic and acidic residues" evidence="3">
    <location>
        <begin position="134"/>
        <end position="161"/>
    </location>
</feature>
<dbReference type="InterPro" id="IPR001452">
    <property type="entry name" value="SH3_domain"/>
</dbReference>
<evidence type="ECO:0000256" key="2">
    <source>
        <dbReference type="PROSITE-ProRule" id="PRU00192"/>
    </source>
</evidence>
<dbReference type="InterPro" id="IPR036028">
    <property type="entry name" value="SH3-like_dom_sf"/>
</dbReference>
<reference evidence="6 7" key="1">
    <citation type="submission" date="2018-04" db="EMBL/GenBank/DDBJ databases">
        <title>The genome of golden apple snail Pomacea canaliculata provides insight into stress tolerance and invasive adaptation.</title>
        <authorList>
            <person name="Liu C."/>
            <person name="Liu B."/>
            <person name="Ren Y."/>
            <person name="Zhang Y."/>
            <person name="Wang H."/>
            <person name="Li S."/>
            <person name="Jiang F."/>
            <person name="Yin L."/>
            <person name="Zhang G."/>
            <person name="Qian W."/>
            <person name="Fan W."/>
        </authorList>
    </citation>
    <scope>NUCLEOTIDE SEQUENCE [LARGE SCALE GENOMIC DNA]</scope>
    <source>
        <strain evidence="6">SZHN2017</strain>
        <tissue evidence="6">Muscle</tissue>
    </source>
</reference>
<feature type="compositionally biased region" description="Basic and acidic residues" evidence="3">
    <location>
        <begin position="9"/>
        <end position="22"/>
    </location>
</feature>
<dbReference type="AlphaFoldDB" id="A0A2T7NSP6"/>
<dbReference type="PROSITE" id="PS50002">
    <property type="entry name" value="SH3"/>
    <property type="match status" value="1"/>
</dbReference>
<keyword evidence="4" id="KW-0812">Transmembrane</keyword>
<protein>
    <recommendedName>
        <fullName evidence="5">SH3 domain-containing protein</fullName>
    </recommendedName>
</protein>
<dbReference type="GO" id="GO:0006897">
    <property type="term" value="P:endocytosis"/>
    <property type="evidence" value="ECO:0007669"/>
    <property type="project" value="TreeGrafter"/>
</dbReference>
<feature type="region of interest" description="Disordered" evidence="3">
    <location>
        <begin position="717"/>
        <end position="752"/>
    </location>
</feature>
<dbReference type="OrthoDB" id="6112511at2759"/>
<feature type="compositionally biased region" description="Basic and acidic residues" evidence="3">
    <location>
        <begin position="221"/>
        <end position="234"/>
    </location>
</feature>
<dbReference type="Pfam" id="PF14604">
    <property type="entry name" value="SH3_9"/>
    <property type="match status" value="1"/>
</dbReference>
<dbReference type="Proteomes" id="UP000245119">
    <property type="component" value="Linkage Group LG9"/>
</dbReference>
<feature type="transmembrane region" description="Helical" evidence="4">
    <location>
        <begin position="379"/>
        <end position="396"/>
    </location>
</feature>
<feature type="compositionally biased region" description="Basic and acidic residues" evidence="3">
    <location>
        <begin position="99"/>
        <end position="121"/>
    </location>
</feature>
<feature type="compositionally biased region" description="Polar residues" evidence="3">
    <location>
        <begin position="681"/>
        <end position="691"/>
    </location>
</feature>
<dbReference type="Gene3D" id="2.30.30.40">
    <property type="entry name" value="SH3 Domains"/>
    <property type="match status" value="1"/>
</dbReference>
<dbReference type="EMBL" id="PZQS01000009">
    <property type="protein sequence ID" value="PVD24201.1"/>
    <property type="molecule type" value="Genomic_DNA"/>
</dbReference>
<feature type="compositionally biased region" description="Basic residues" evidence="3">
    <location>
        <begin position="28"/>
        <end position="38"/>
    </location>
</feature>
<evidence type="ECO:0000313" key="7">
    <source>
        <dbReference type="Proteomes" id="UP000245119"/>
    </source>
</evidence>
<dbReference type="SUPFAM" id="SSF50044">
    <property type="entry name" value="SH3-domain"/>
    <property type="match status" value="1"/>
</dbReference>
<organism evidence="6 7">
    <name type="scientific">Pomacea canaliculata</name>
    <name type="common">Golden apple snail</name>
    <dbReference type="NCBI Taxonomy" id="400727"/>
    <lineage>
        <taxon>Eukaryota</taxon>
        <taxon>Metazoa</taxon>
        <taxon>Spiralia</taxon>
        <taxon>Lophotrochozoa</taxon>
        <taxon>Mollusca</taxon>
        <taxon>Gastropoda</taxon>
        <taxon>Caenogastropoda</taxon>
        <taxon>Architaenioglossa</taxon>
        <taxon>Ampullarioidea</taxon>
        <taxon>Ampullariidae</taxon>
        <taxon>Pomacea</taxon>
    </lineage>
</organism>
<dbReference type="PANTHER" id="PTHR13357">
    <property type="entry name" value="SH3 ADAPTER PROTEIN SPIN90 NCK INTERACTING PROTEIN WITH SH3 DOMAIN"/>
    <property type="match status" value="1"/>
</dbReference>
<dbReference type="PANTHER" id="PTHR13357:SF1">
    <property type="entry name" value="NCK-INTERACTING PROTEIN WITH SH3 DOMAIN"/>
    <property type="match status" value="1"/>
</dbReference>
<dbReference type="GO" id="GO:0071933">
    <property type="term" value="F:Arp2/3 complex binding"/>
    <property type="evidence" value="ECO:0007669"/>
    <property type="project" value="TreeGrafter"/>
</dbReference>
<dbReference type="SMART" id="SM00326">
    <property type="entry name" value="SH3"/>
    <property type="match status" value="1"/>
</dbReference>
<gene>
    <name evidence="6" type="ORF">C0Q70_14671</name>
</gene>
<feature type="region of interest" description="Disordered" evidence="3">
    <location>
        <begin position="1"/>
        <end position="161"/>
    </location>
</feature>
<dbReference type="Pfam" id="PF09431">
    <property type="entry name" value="SPIN90_LRD"/>
    <property type="match status" value="1"/>
</dbReference>
<evidence type="ECO:0000256" key="3">
    <source>
        <dbReference type="SAM" id="MobiDB-lite"/>
    </source>
</evidence>
<sequence length="1218" mass="137937">MSCGSSAVRKSEEPDSEGEKHLISSQVPKKKTKSRKNFKGKEKKQNTSMSNNAQVTGLKLGQKGKIPSLMDLEFPPSISARNLEKGPADVQPNYSSTSHGDKHGHFTDAEFDDRSRSEYRSQSESGAEVQAGFRVHDRDTRHLESHTRKSGGERRLLPSEYDIEHRCPDYVDYDGQWDNIRCGNYEADYRHYEQDDSVSSRRNKHGYIDQDAPRGNTGRLVDSRSPDFHRHSDSDQDSDQDGTRRSWREEKRSRHSKRKDEKSVDDEAKVKATKNVLKKDIRHSDRMSSLKKIAVKAGIPQWQTSSLLLFLDKRDTPFTPEKFFYDTICLDYCGAPGPLYVTFTAAAWSFGYILLFLLFVFVVVMAFGDAYSVSSTNQLLATAAGGFVPFLFRYVFKSPDPPSLRTDSVQFQSQFHQAINRYAQNWPVYDLIPTQFREISLADIIVRNSTQEVTRSNHDPHVLPDIESVSSEGEDFIDVHMSNEATSNGNDDEGFDMIIDVSAEDSRCHGSFDTQLGMLGNLRNLRPSSSCFSGLIYRPRNSSKGKEQLVKLSTRDKKHFKILVDSSERNHGYQLVSSLPGYLSFKAGDQFTVIEKTNDDWLLAQNGIGQVGFVPHNYVCGTKEKSAAVLKFVDGSIEAIHLQAASEGGHYTHDQRDNLQKMIKHRSDLAFYFQSRPPLEKSQSMGCTFPTSPKRAAPAPPLSGALRQLSEIQTIAESASKEGLQDEKTSPVSDRNESPEFPPPPSPTSEAADFSYHSAQVGKDAIQESSVKEDILNQSNTDSPYKTSQSVTQVTSEGDLLKSASKPLDVFSVPEKIGPELLEEVRRNTGLSYEKSKIALETVLGYVGFQIPELEMVMDRILTTFRIERDISDEDIKSHDAQRLTVIFEELTACKEDSQQRSWALHEDEAVIYEYLEELLSILENAKPSICRKVIARDNYDILHSLVQYYQMETRAVLCRSLLKVFGAVCGLHQEALRQLLYSVLPLELAQEMLQYTYDVQRMSYTALLMTMLFSTGEQPTTATTDQLNKEFFQQILHLIEEPPSVQFEDKVVDQLVSFMLSFNLHHYDNNKNAILQALSSYSTPKVFTEHMMVLINRGGDPVRMFDYMPQPQNSVLKLFHNLYSNPATSDLLYTNDAKVLIDVIVGRLLNLSPGDATRTSFLELCYLVLRNSSYTEHKHRLKELFCCLEAIQEEEADTEDKRIARKILDEHKDLLSL</sequence>
<feature type="region of interest" description="Disordered" evidence="3">
    <location>
        <begin position="193"/>
        <end position="267"/>
    </location>
</feature>
<evidence type="ECO:0000259" key="5">
    <source>
        <dbReference type="PROSITE" id="PS50002"/>
    </source>
</evidence>
<dbReference type="InterPro" id="IPR030125">
    <property type="entry name" value="SPIN90/Ldb17"/>
</dbReference>
<evidence type="ECO:0000313" key="6">
    <source>
        <dbReference type="EMBL" id="PVD24201.1"/>
    </source>
</evidence>
<feature type="region of interest" description="Disordered" evidence="3">
    <location>
        <begin position="680"/>
        <end position="702"/>
    </location>
</feature>
<keyword evidence="4" id="KW-0472">Membrane</keyword>
<feature type="transmembrane region" description="Helical" evidence="4">
    <location>
        <begin position="339"/>
        <end position="367"/>
    </location>
</feature>
<feature type="compositionally biased region" description="Basic and acidic residues" evidence="3">
    <location>
        <begin position="719"/>
        <end position="738"/>
    </location>
</feature>
<feature type="domain" description="SH3" evidence="5">
    <location>
        <begin position="555"/>
        <end position="624"/>
    </location>
</feature>
<dbReference type="InterPro" id="IPR018556">
    <property type="entry name" value="SPIN90/Ldb17_LRD"/>
</dbReference>
<feature type="compositionally biased region" description="Polar residues" evidence="3">
    <location>
        <begin position="46"/>
        <end position="55"/>
    </location>
</feature>
<dbReference type="CDD" id="cd00174">
    <property type="entry name" value="SH3"/>
    <property type="match status" value="1"/>
</dbReference>
<keyword evidence="1 2" id="KW-0728">SH3 domain</keyword>
<keyword evidence="4" id="KW-1133">Transmembrane helix</keyword>
<comment type="caution">
    <text evidence="6">The sequence shown here is derived from an EMBL/GenBank/DDBJ whole genome shotgun (WGS) entry which is preliminary data.</text>
</comment>